<dbReference type="InterPro" id="IPR044068">
    <property type="entry name" value="CB"/>
</dbReference>
<name>A0A2P8H2U1_9BACI</name>
<sequence>MNEKKEIFHHNKLILQKYYLHMELANRSEHTLESYKRVLDRFFSEVWIPIEDIQPEDVLEWLREHTQGKKETTISTWMSILSSFFMFCEAEEYIDQVPLKSRWRPRLPKPIPKYLDQNELARIQLQSEKSSLRNQILFEFLVTSGCRVGETCALNKTDVDLHTRTVQVKGKGSKIRTVHFSERCAILLEKYMDTLPEETPALFLNRSGSRITRVGVHLILSHMGKKANLSGSLGPHRLRHTFATTLLSKGAELSFIAEELGHSNLDTTRVYARLPKDELVSMYRKYMG</sequence>
<dbReference type="GO" id="GO:0005737">
    <property type="term" value="C:cytoplasm"/>
    <property type="evidence" value="ECO:0007669"/>
    <property type="project" value="UniProtKB-SubCell"/>
</dbReference>
<dbReference type="GO" id="GO:0006310">
    <property type="term" value="P:DNA recombination"/>
    <property type="evidence" value="ECO:0007669"/>
    <property type="project" value="UniProtKB-KW"/>
</dbReference>
<dbReference type="GO" id="GO:0051301">
    <property type="term" value="P:cell division"/>
    <property type="evidence" value="ECO:0007669"/>
    <property type="project" value="UniProtKB-KW"/>
</dbReference>
<keyword evidence="6 9" id="KW-0238">DNA-binding</keyword>
<dbReference type="AlphaFoldDB" id="A0A2P8H2U1"/>
<evidence type="ECO:0000256" key="7">
    <source>
        <dbReference type="ARBA" id="ARBA00023172"/>
    </source>
</evidence>
<dbReference type="Proteomes" id="UP000242310">
    <property type="component" value="Unassembled WGS sequence"/>
</dbReference>
<evidence type="ECO:0000313" key="13">
    <source>
        <dbReference type="Proteomes" id="UP000242310"/>
    </source>
</evidence>
<dbReference type="GO" id="GO:0015074">
    <property type="term" value="P:DNA integration"/>
    <property type="evidence" value="ECO:0007669"/>
    <property type="project" value="UniProtKB-KW"/>
</dbReference>
<dbReference type="PROSITE" id="PS51900">
    <property type="entry name" value="CB"/>
    <property type="match status" value="1"/>
</dbReference>
<evidence type="ECO:0000256" key="5">
    <source>
        <dbReference type="ARBA" id="ARBA00022908"/>
    </source>
</evidence>
<dbReference type="InterPro" id="IPR010998">
    <property type="entry name" value="Integrase_recombinase_N"/>
</dbReference>
<evidence type="ECO:0000313" key="12">
    <source>
        <dbReference type="EMBL" id="PSL40535.1"/>
    </source>
</evidence>
<dbReference type="PROSITE" id="PS51898">
    <property type="entry name" value="TYR_RECOMBINASE"/>
    <property type="match status" value="1"/>
</dbReference>
<dbReference type="InterPro" id="IPR050090">
    <property type="entry name" value="Tyrosine_recombinase_XerCD"/>
</dbReference>
<evidence type="ECO:0000259" key="11">
    <source>
        <dbReference type="PROSITE" id="PS51900"/>
    </source>
</evidence>
<dbReference type="EMBL" id="PYAV01000024">
    <property type="protein sequence ID" value="PSL40535.1"/>
    <property type="molecule type" value="Genomic_DNA"/>
</dbReference>
<dbReference type="InterPro" id="IPR013762">
    <property type="entry name" value="Integrase-like_cat_sf"/>
</dbReference>
<dbReference type="Gene3D" id="1.10.150.130">
    <property type="match status" value="1"/>
</dbReference>
<evidence type="ECO:0000256" key="8">
    <source>
        <dbReference type="ARBA" id="ARBA00023306"/>
    </source>
</evidence>
<keyword evidence="4" id="KW-0159">Chromosome partition</keyword>
<keyword evidence="2" id="KW-0963">Cytoplasm</keyword>
<dbReference type="InterPro" id="IPR004107">
    <property type="entry name" value="Integrase_SAM-like_N"/>
</dbReference>
<dbReference type="Pfam" id="PF00589">
    <property type="entry name" value="Phage_integrase"/>
    <property type="match status" value="1"/>
</dbReference>
<evidence type="ECO:0000256" key="3">
    <source>
        <dbReference type="ARBA" id="ARBA00022618"/>
    </source>
</evidence>
<evidence type="ECO:0000256" key="1">
    <source>
        <dbReference type="ARBA" id="ARBA00004496"/>
    </source>
</evidence>
<dbReference type="RefSeq" id="WP_106590045.1">
    <property type="nucleotide sequence ID" value="NZ_PYAV01000024.1"/>
</dbReference>
<feature type="domain" description="Tyr recombinase" evidence="10">
    <location>
        <begin position="110"/>
        <end position="284"/>
    </location>
</feature>
<evidence type="ECO:0000256" key="4">
    <source>
        <dbReference type="ARBA" id="ARBA00022829"/>
    </source>
</evidence>
<keyword evidence="8" id="KW-0131">Cell cycle</keyword>
<comment type="subcellular location">
    <subcellularLocation>
        <location evidence="1">Cytoplasm</location>
    </subcellularLocation>
</comment>
<evidence type="ECO:0000256" key="6">
    <source>
        <dbReference type="ARBA" id="ARBA00023125"/>
    </source>
</evidence>
<reference evidence="12 13" key="1">
    <citation type="submission" date="2018-03" db="EMBL/GenBank/DDBJ databases">
        <title>Genomic Encyclopedia of Type Strains, Phase III (KMG-III): the genomes of soil and plant-associated and newly described type strains.</title>
        <authorList>
            <person name="Whitman W."/>
        </authorList>
    </citation>
    <scope>NUCLEOTIDE SEQUENCE [LARGE SCALE GENOMIC DNA]</scope>
    <source>
        <strain evidence="12 13">CGMCC 1.07653</strain>
    </source>
</reference>
<dbReference type="Pfam" id="PF02899">
    <property type="entry name" value="Phage_int_SAM_1"/>
    <property type="match status" value="1"/>
</dbReference>
<dbReference type="GO" id="GO:0003677">
    <property type="term" value="F:DNA binding"/>
    <property type="evidence" value="ECO:0007669"/>
    <property type="project" value="UniProtKB-UniRule"/>
</dbReference>
<feature type="domain" description="Core-binding (CB)" evidence="11">
    <location>
        <begin position="9"/>
        <end position="89"/>
    </location>
</feature>
<comment type="caution">
    <text evidence="12">The sequence shown here is derived from an EMBL/GenBank/DDBJ whole genome shotgun (WGS) entry which is preliminary data.</text>
</comment>
<evidence type="ECO:0000259" key="10">
    <source>
        <dbReference type="PROSITE" id="PS51898"/>
    </source>
</evidence>
<evidence type="ECO:0000256" key="9">
    <source>
        <dbReference type="PROSITE-ProRule" id="PRU01248"/>
    </source>
</evidence>
<dbReference type="Gene3D" id="1.10.443.10">
    <property type="entry name" value="Intergrase catalytic core"/>
    <property type="match status" value="1"/>
</dbReference>
<organism evidence="12 13">
    <name type="scientific">Salsuginibacillus halophilus</name>
    <dbReference type="NCBI Taxonomy" id="517424"/>
    <lineage>
        <taxon>Bacteria</taxon>
        <taxon>Bacillati</taxon>
        <taxon>Bacillota</taxon>
        <taxon>Bacilli</taxon>
        <taxon>Bacillales</taxon>
        <taxon>Bacillaceae</taxon>
        <taxon>Salsuginibacillus</taxon>
    </lineage>
</organism>
<dbReference type="InterPro" id="IPR002104">
    <property type="entry name" value="Integrase_catalytic"/>
</dbReference>
<dbReference type="SUPFAM" id="SSF56349">
    <property type="entry name" value="DNA breaking-rejoining enzymes"/>
    <property type="match status" value="1"/>
</dbReference>
<keyword evidence="13" id="KW-1185">Reference proteome</keyword>
<dbReference type="OrthoDB" id="9801717at2"/>
<gene>
    <name evidence="12" type="ORF">B0H94_1242</name>
</gene>
<keyword evidence="7" id="KW-0233">DNA recombination</keyword>
<dbReference type="PANTHER" id="PTHR30349:SF77">
    <property type="entry name" value="TYROSINE RECOMBINASE XERC"/>
    <property type="match status" value="1"/>
</dbReference>
<dbReference type="PANTHER" id="PTHR30349">
    <property type="entry name" value="PHAGE INTEGRASE-RELATED"/>
    <property type="match status" value="1"/>
</dbReference>
<protein>
    <submittedName>
        <fullName evidence="12">Integrase/recombinase XerD</fullName>
    </submittedName>
</protein>
<accession>A0A2P8H2U1</accession>
<keyword evidence="5" id="KW-0229">DNA integration</keyword>
<proteinExistence type="predicted"/>
<evidence type="ECO:0000256" key="2">
    <source>
        <dbReference type="ARBA" id="ARBA00022490"/>
    </source>
</evidence>
<dbReference type="InterPro" id="IPR011010">
    <property type="entry name" value="DNA_brk_join_enz"/>
</dbReference>
<keyword evidence="3" id="KW-0132">Cell division</keyword>
<dbReference type="GO" id="GO:0007059">
    <property type="term" value="P:chromosome segregation"/>
    <property type="evidence" value="ECO:0007669"/>
    <property type="project" value="UniProtKB-KW"/>
</dbReference>